<evidence type="ECO:0000256" key="2">
    <source>
        <dbReference type="SAM" id="SignalP"/>
    </source>
</evidence>
<evidence type="ECO:0000256" key="1">
    <source>
        <dbReference type="SAM" id="MobiDB-lite"/>
    </source>
</evidence>
<proteinExistence type="predicted"/>
<protein>
    <recommendedName>
        <fullName evidence="5">PorV/PorQ family protein</fullName>
    </recommendedName>
</protein>
<evidence type="ECO:0008006" key="5">
    <source>
        <dbReference type="Google" id="ProtNLM"/>
    </source>
</evidence>
<dbReference type="EMBL" id="JAGTJJ010000001">
    <property type="protein sequence ID" value="MDC3979295.1"/>
    <property type="molecule type" value="Genomic_DNA"/>
</dbReference>
<accession>A0A9X4AQP6</accession>
<feature type="region of interest" description="Disordered" evidence="1">
    <location>
        <begin position="333"/>
        <end position="357"/>
    </location>
</feature>
<dbReference type="Gene3D" id="2.40.160.60">
    <property type="entry name" value="Outer membrane protein transport protein (OMPP1/FadL/TodX)"/>
    <property type="match status" value="1"/>
</dbReference>
<reference evidence="3 4" key="1">
    <citation type="submission" date="2021-04" db="EMBL/GenBank/DDBJ databases">
        <title>Genome analysis of Polyangium sp.</title>
        <authorList>
            <person name="Li Y."/>
            <person name="Wang J."/>
        </authorList>
    </citation>
    <scope>NUCLEOTIDE SEQUENCE [LARGE SCALE GENOMIC DNA]</scope>
    <source>
        <strain evidence="3 4">SDU14</strain>
    </source>
</reference>
<dbReference type="RefSeq" id="WP_272418291.1">
    <property type="nucleotide sequence ID" value="NZ_JAGTJJ010000001.1"/>
</dbReference>
<keyword evidence="4" id="KW-1185">Reference proteome</keyword>
<dbReference type="AlphaFoldDB" id="A0A9X4AQP6"/>
<gene>
    <name evidence="3" type="ORF">KEG57_02210</name>
</gene>
<dbReference type="Proteomes" id="UP001151081">
    <property type="component" value="Unassembled WGS sequence"/>
</dbReference>
<evidence type="ECO:0000313" key="3">
    <source>
        <dbReference type="EMBL" id="MDC3979295.1"/>
    </source>
</evidence>
<feature type="signal peptide" evidence="2">
    <location>
        <begin position="1"/>
        <end position="28"/>
    </location>
</feature>
<organism evidence="3 4">
    <name type="scientific">Polyangium jinanense</name>
    <dbReference type="NCBI Taxonomy" id="2829994"/>
    <lineage>
        <taxon>Bacteria</taxon>
        <taxon>Pseudomonadati</taxon>
        <taxon>Myxococcota</taxon>
        <taxon>Polyangia</taxon>
        <taxon>Polyangiales</taxon>
        <taxon>Polyangiaceae</taxon>
        <taxon>Polyangium</taxon>
    </lineage>
</organism>
<feature type="chain" id="PRO_5040735790" description="PorV/PorQ family protein" evidence="2">
    <location>
        <begin position="29"/>
        <end position="357"/>
    </location>
</feature>
<evidence type="ECO:0000313" key="4">
    <source>
        <dbReference type="Proteomes" id="UP001151081"/>
    </source>
</evidence>
<sequence length="357" mass="36755">MRLVSRRATTPAVLSALVVGSWTTLASAQEAALAPQFAYSYGEHETARSLAMGGATRAVGNGTTAVFANPANMALTRLYHIEAMGEFTPEVTRAIGGGAIVDSITSSTRIAGGLAFSGGIIDPDGVDRGFIDARAAAAYPIGDRVFIGLGGRYLRMIQDGFGPLDDAAAARYSSVSGGLVDAAGKRMPSVDALTFDAGLTIKITQSVHLGVSGQNLTHPGHGLLPTTIGAALGYGSKDLTLEVDGVADLDSWNKATARVMAGGEYLAANHYPIRLGYRFDQGAGVHQLSAGLGYIGQELAAEVSIRRTLSTEINSTMIAIGLTYHLESSGLTRNRVSGEGSSGEGTSSEGTGGDAEK</sequence>
<dbReference type="SUPFAM" id="SSF56935">
    <property type="entry name" value="Porins"/>
    <property type="match status" value="1"/>
</dbReference>
<name>A0A9X4AQP6_9BACT</name>
<comment type="caution">
    <text evidence="3">The sequence shown here is derived from an EMBL/GenBank/DDBJ whole genome shotgun (WGS) entry which is preliminary data.</text>
</comment>
<keyword evidence="2" id="KW-0732">Signal</keyword>